<dbReference type="HOGENOM" id="CLU_726205_0_0_1"/>
<dbReference type="Proteomes" id="UP000000305">
    <property type="component" value="Unassembled WGS sequence"/>
</dbReference>
<dbReference type="EMBL" id="GL735836">
    <property type="protein sequence ID" value="EFX60660.1"/>
    <property type="molecule type" value="Genomic_DNA"/>
</dbReference>
<evidence type="ECO:0000259" key="2">
    <source>
        <dbReference type="Pfam" id="PF25273"/>
    </source>
</evidence>
<keyword evidence="4" id="KW-1185">Reference proteome</keyword>
<dbReference type="AlphaFoldDB" id="E9I5S0"/>
<protein>
    <recommendedName>
        <fullName evidence="2">DUF7869 domain-containing protein</fullName>
    </recommendedName>
</protein>
<dbReference type="InterPro" id="IPR057191">
    <property type="entry name" value="DUF7869"/>
</dbReference>
<dbReference type="PANTHER" id="PTHR33153:SF3">
    <property type="entry name" value="TRAFFICKING PROTEIN PARTICLE COMPLEX SUBUNIT 11 DOMAIN-CONTAINING PROTEIN"/>
    <property type="match status" value="1"/>
</dbReference>
<organism evidence="3 4">
    <name type="scientific">Daphnia pulex</name>
    <name type="common">Water flea</name>
    <dbReference type="NCBI Taxonomy" id="6669"/>
    <lineage>
        <taxon>Eukaryota</taxon>
        <taxon>Metazoa</taxon>
        <taxon>Ecdysozoa</taxon>
        <taxon>Arthropoda</taxon>
        <taxon>Crustacea</taxon>
        <taxon>Branchiopoda</taxon>
        <taxon>Diplostraca</taxon>
        <taxon>Cladocera</taxon>
        <taxon>Anomopoda</taxon>
        <taxon>Daphniidae</taxon>
        <taxon>Daphnia</taxon>
    </lineage>
</organism>
<proteinExistence type="predicted"/>
<dbReference type="InParanoid" id="E9I5S0"/>
<dbReference type="Pfam" id="PF25273">
    <property type="entry name" value="DUF7869"/>
    <property type="match status" value="1"/>
</dbReference>
<accession>E9I5S0</accession>
<feature type="domain" description="DUF7869" evidence="2">
    <location>
        <begin position="224"/>
        <end position="324"/>
    </location>
</feature>
<dbReference type="PANTHER" id="PTHR33153">
    <property type="entry name" value="MYND-TYPE DOMAIN-CONTAINING PROTEIN"/>
    <property type="match status" value="1"/>
</dbReference>
<dbReference type="OrthoDB" id="410478at2759"/>
<gene>
    <name evidence="3" type="ORF">DAPPUDRAFT_276276</name>
</gene>
<evidence type="ECO:0000313" key="3">
    <source>
        <dbReference type="EMBL" id="EFX60660.1"/>
    </source>
</evidence>
<evidence type="ECO:0000256" key="1">
    <source>
        <dbReference type="SAM" id="MobiDB-lite"/>
    </source>
</evidence>
<name>E9I5S0_DAPPU</name>
<evidence type="ECO:0000313" key="4">
    <source>
        <dbReference type="Proteomes" id="UP000000305"/>
    </source>
</evidence>
<dbReference type="KEGG" id="dpx:DAPPUDRAFT_276276"/>
<sequence>MEYRRIVGQSHEPTTSDESTGEHRIGTADLLLSSRELPPPFVHQRPSVASTELHRFLQSTPQGASVSVDTAVDSAGGIRLVRSNLPDRARLSATAPENRPSSLPVDPLPYPLFRTAPAMSSAERRLVWKEIDWLSPMNEFDMWLAQYHVQEQILDPHYCRERLDQWAEDTARRIVDYLTAASAFAFRTSAIPRTLSIFADGWDSKKLSFPSVFNNPKYFDGLPSFHCRVIGVLVHGWYYFCHVDPHNRHGTNINVVAIMYAITRMRERFGGFLPPTLNLQLDNAADNKCKYFLHFCYFLVLSGAFRKVKLGYCKPGHTHSDGDGRATGPGQMARREGVEDFEDVLRIVGSSECVLYKECELLCSNFCSLFLCPKVDLCLVR</sequence>
<dbReference type="STRING" id="6669.E9I5S0"/>
<feature type="region of interest" description="Disordered" evidence="1">
    <location>
        <begin position="1"/>
        <end position="23"/>
    </location>
</feature>
<reference evidence="3 4" key="1">
    <citation type="journal article" date="2011" name="Science">
        <title>The ecoresponsive genome of Daphnia pulex.</title>
        <authorList>
            <person name="Colbourne J.K."/>
            <person name="Pfrender M.E."/>
            <person name="Gilbert D."/>
            <person name="Thomas W.K."/>
            <person name="Tucker A."/>
            <person name="Oakley T.H."/>
            <person name="Tokishita S."/>
            <person name="Aerts A."/>
            <person name="Arnold G.J."/>
            <person name="Basu M.K."/>
            <person name="Bauer D.J."/>
            <person name="Caceres C.E."/>
            <person name="Carmel L."/>
            <person name="Casola C."/>
            <person name="Choi J.H."/>
            <person name="Detter J.C."/>
            <person name="Dong Q."/>
            <person name="Dusheyko S."/>
            <person name="Eads B.D."/>
            <person name="Frohlich T."/>
            <person name="Geiler-Samerotte K.A."/>
            <person name="Gerlach D."/>
            <person name="Hatcher P."/>
            <person name="Jogdeo S."/>
            <person name="Krijgsveld J."/>
            <person name="Kriventseva E.V."/>
            <person name="Kultz D."/>
            <person name="Laforsch C."/>
            <person name="Lindquist E."/>
            <person name="Lopez J."/>
            <person name="Manak J.R."/>
            <person name="Muller J."/>
            <person name="Pangilinan J."/>
            <person name="Patwardhan R.P."/>
            <person name="Pitluck S."/>
            <person name="Pritham E.J."/>
            <person name="Rechtsteiner A."/>
            <person name="Rho M."/>
            <person name="Rogozin I.B."/>
            <person name="Sakarya O."/>
            <person name="Salamov A."/>
            <person name="Schaack S."/>
            <person name="Shapiro H."/>
            <person name="Shiga Y."/>
            <person name="Skalitzky C."/>
            <person name="Smith Z."/>
            <person name="Souvorov A."/>
            <person name="Sung W."/>
            <person name="Tang Z."/>
            <person name="Tsuchiya D."/>
            <person name="Tu H."/>
            <person name="Vos H."/>
            <person name="Wang M."/>
            <person name="Wolf Y.I."/>
            <person name="Yamagata H."/>
            <person name="Yamada T."/>
            <person name="Ye Y."/>
            <person name="Shaw J.R."/>
            <person name="Andrews J."/>
            <person name="Crease T.J."/>
            <person name="Tang H."/>
            <person name="Lucas S.M."/>
            <person name="Robertson H.M."/>
            <person name="Bork P."/>
            <person name="Koonin E.V."/>
            <person name="Zdobnov E.M."/>
            <person name="Grigoriev I.V."/>
            <person name="Lynch M."/>
            <person name="Boore J.L."/>
        </authorList>
    </citation>
    <scope>NUCLEOTIDE SEQUENCE [LARGE SCALE GENOMIC DNA]</scope>
</reference>